<reference evidence="3" key="2">
    <citation type="submission" date="2020-04" db="EMBL/GenBank/DDBJ databases">
        <authorList>
            <consortium name="NCBI Genome Project"/>
        </authorList>
    </citation>
    <scope>NUCLEOTIDE SEQUENCE</scope>
    <source>
        <strain evidence="3">CBS 342.82</strain>
    </source>
</reference>
<protein>
    <recommendedName>
        <fullName evidence="1">25S rRNA (uridine-N(3))-methyltransferase BMT5-like domain-containing protein</fullName>
    </recommendedName>
</protein>
<dbReference type="AlphaFoldDB" id="A0A6J3MA51"/>
<dbReference type="GO" id="GO:0005737">
    <property type="term" value="C:cytoplasm"/>
    <property type="evidence" value="ECO:0007669"/>
    <property type="project" value="TreeGrafter"/>
</dbReference>
<name>A0A6J3MA51_9PEZI</name>
<dbReference type="GeneID" id="54358374"/>
<dbReference type="Gene3D" id="3.40.50.150">
    <property type="entry name" value="Vaccinia Virus protein VP39"/>
    <property type="match status" value="1"/>
</dbReference>
<dbReference type="InterPro" id="IPR019446">
    <property type="entry name" value="BMT5-like"/>
</dbReference>
<evidence type="ECO:0000313" key="3">
    <source>
        <dbReference type="RefSeq" id="XP_033461550.1"/>
    </source>
</evidence>
<dbReference type="OrthoDB" id="273345at2759"/>
<dbReference type="PANTHER" id="PTHR11538">
    <property type="entry name" value="PHENYLALANYL-TRNA SYNTHETASE"/>
    <property type="match status" value="1"/>
</dbReference>
<accession>A0A6J3MA51</accession>
<feature type="non-terminal residue" evidence="3">
    <location>
        <position position="190"/>
    </location>
</feature>
<sequence>TIPFRQEDAILLVGEGDFSFSKSIVSDHGCCDIVATCLDSQAELFEKYDPQAKEHVEYLEGEGQTVQYCVDATKLDENKSLKKKGAQFDVIIFNFPHVGGKSKDVNRQVRFNQELLVKFFTAASKLLTIAGTIVVTLFEGEPYTLWNIRDLARHSGLEVQRSFKFLAGAYPGYSHTRTLGNITGGGGWKG</sequence>
<dbReference type="Proteomes" id="UP000504637">
    <property type="component" value="Unplaced"/>
</dbReference>
<dbReference type="PANTHER" id="PTHR11538:SF26">
    <property type="entry name" value="FERREDOXIN-FOLD ANTICODON-BINDING DOMAIN-CONTAINING PROTEIN 1"/>
    <property type="match status" value="1"/>
</dbReference>
<dbReference type="Pfam" id="PF10354">
    <property type="entry name" value="BMT5-like"/>
    <property type="match status" value="1"/>
</dbReference>
<dbReference type="SUPFAM" id="SSF53335">
    <property type="entry name" value="S-adenosyl-L-methionine-dependent methyltransferases"/>
    <property type="match status" value="1"/>
</dbReference>
<feature type="non-terminal residue" evidence="3">
    <location>
        <position position="1"/>
    </location>
</feature>
<dbReference type="RefSeq" id="XP_033461550.1">
    <property type="nucleotide sequence ID" value="XM_033600574.1"/>
</dbReference>
<gene>
    <name evidence="3" type="ORF">K489DRAFT_306969</name>
</gene>
<dbReference type="GO" id="GO:0070042">
    <property type="term" value="F:rRNA (uridine-N3-)-methyltransferase activity"/>
    <property type="evidence" value="ECO:0007669"/>
    <property type="project" value="InterPro"/>
</dbReference>
<evidence type="ECO:0000259" key="1">
    <source>
        <dbReference type="Pfam" id="PF10354"/>
    </source>
</evidence>
<keyword evidence="2" id="KW-1185">Reference proteome</keyword>
<evidence type="ECO:0000313" key="2">
    <source>
        <dbReference type="Proteomes" id="UP000504637"/>
    </source>
</evidence>
<dbReference type="InterPro" id="IPR029063">
    <property type="entry name" value="SAM-dependent_MTases_sf"/>
</dbReference>
<feature type="domain" description="25S rRNA (uridine-N(3))-methyltransferase BMT5-like" evidence="1">
    <location>
        <begin position="11"/>
        <end position="177"/>
    </location>
</feature>
<reference evidence="3" key="1">
    <citation type="submission" date="2020-01" db="EMBL/GenBank/DDBJ databases">
        <authorList>
            <consortium name="DOE Joint Genome Institute"/>
            <person name="Haridas S."/>
            <person name="Albert R."/>
            <person name="Binder M."/>
            <person name="Bloem J."/>
            <person name="Labutti K."/>
            <person name="Salamov A."/>
            <person name="Andreopoulos B."/>
            <person name="Baker S.E."/>
            <person name="Barry K."/>
            <person name="Bills G."/>
            <person name="Bluhm B.H."/>
            <person name="Cannon C."/>
            <person name="Castanera R."/>
            <person name="Culley D.E."/>
            <person name="Daum C."/>
            <person name="Ezra D."/>
            <person name="Gonzalez J.B."/>
            <person name="Henrissat B."/>
            <person name="Kuo A."/>
            <person name="Liang C."/>
            <person name="Lipzen A."/>
            <person name="Lutzoni F."/>
            <person name="Magnuson J."/>
            <person name="Mondo S."/>
            <person name="Nolan M."/>
            <person name="Ohm R."/>
            <person name="Pangilinan J."/>
            <person name="Park H.-J."/>
            <person name="Ramirez L."/>
            <person name="Alfaro M."/>
            <person name="Sun H."/>
            <person name="Tritt A."/>
            <person name="Yoshinaga Y."/>
            <person name="Zwiers L.-H."/>
            <person name="Turgeon B.G."/>
            <person name="Goodwin S.B."/>
            <person name="Spatafora J.W."/>
            <person name="Crous P.W."/>
            <person name="Grigoriev I.V."/>
        </authorList>
    </citation>
    <scope>NUCLEOTIDE SEQUENCE</scope>
    <source>
        <strain evidence="3">CBS 342.82</strain>
    </source>
</reference>
<dbReference type="GO" id="GO:0070475">
    <property type="term" value="P:rRNA base methylation"/>
    <property type="evidence" value="ECO:0007669"/>
    <property type="project" value="InterPro"/>
</dbReference>
<proteinExistence type="predicted"/>
<reference evidence="3" key="3">
    <citation type="submission" date="2025-08" db="UniProtKB">
        <authorList>
            <consortium name="RefSeq"/>
        </authorList>
    </citation>
    <scope>IDENTIFICATION</scope>
    <source>
        <strain evidence="3">CBS 342.82</strain>
    </source>
</reference>
<organism evidence="3">
    <name type="scientific">Dissoconium aciculare CBS 342.82</name>
    <dbReference type="NCBI Taxonomy" id="1314786"/>
    <lineage>
        <taxon>Eukaryota</taxon>
        <taxon>Fungi</taxon>
        <taxon>Dikarya</taxon>
        <taxon>Ascomycota</taxon>
        <taxon>Pezizomycotina</taxon>
        <taxon>Dothideomycetes</taxon>
        <taxon>Dothideomycetidae</taxon>
        <taxon>Mycosphaerellales</taxon>
        <taxon>Dissoconiaceae</taxon>
        <taxon>Dissoconium</taxon>
    </lineage>
</organism>